<dbReference type="RefSeq" id="WP_303308864.1">
    <property type="nucleotide sequence ID" value="NZ_JAODOP010000001.1"/>
</dbReference>
<evidence type="ECO:0000313" key="2">
    <source>
        <dbReference type="Proteomes" id="UP001337305"/>
    </source>
</evidence>
<keyword evidence="2" id="KW-1185">Reference proteome</keyword>
<protein>
    <submittedName>
        <fullName evidence="1">Uncharacterized protein</fullName>
    </submittedName>
</protein>
<dbReference type="PROSITE" id="PS51257">
    <property type="entry name" value="PROKAR_LIPOPROTEIN"/>
    <property type="match status" value="1"/>
</dbReference>
<name>A0ABU7XN87_9FLAO</name>
<comment type="caution">
    <text evidence="1">The sequence shown here is derived from an EMBL/GenBank/DDBJ whole genome shotgun (WGS) entry which is preliminary data.</text>
</comment>
<dbReference type="PANTHER" id="PTHR35532">
    <property type="entry name" value="SIMILAR TO POLYHYDROXYALKANOATE DEPOLYMERASE"/>
    <property type="match status" value="1"/>
</dbReference>
<dbReference type="Proteomes" id="UP001337305">
    <property type="component" value="Unassembled WGS sequence"/>
</dbReference>
<sequence>MLKFLYFYITGGALLLIMCSCNNIPKNVKQTLELAGTNKVELQKVIDHYQSPKDSLKLKAAYFLIGNMANKYFYYYNNAQKNLVSFVNKARKENTFDERFDSITLHWEFLKTQYGSNRASAVKDIDIMTSEMLIENIDYAFMAWDKAPWSKEYSFDYFCEYILPYRTDYDIPGLWRKKLHEKFSWVLDSTKNNDFIALSKILKDSLRYAWSGAFEEYANMDILDMEKGRTFACRHHSSLKVAALRSIGVPVAEASGQNGTSWAVVPDRNGKFWGWESQTPPVIGDYIDDLRYENYTKVFESTFKIQPFPFKAIKGSDIPPLFYNRNKRDVTKGQSDAMDVVLELSIDPPKKINYAFLCFFSDKSIQWEAAHWSEIKNNKVTFNQMGLGCIYIPMYYIDRQYYPAGNPIYLNKNSTITNLAMDNNEKEKVKIYRKARPNYWENYYADIMRKDVFEGSNDKNFINAKEIYTIDSMGDHFEERTSKTNQKFRYVRYRSVPVKTAWKYSLSYDVNIAEVSFLGENNENLKGKPLASSKELLKSVEMAFDNDIRTNFKSDTICWIGFDLKKPTTIKKVKYLFTNSFNTVEPGDEYELLYWDAQWKTLGKQLADTDHVTFNVPKNVLLWLKNVTKGKKEHVFFMQNGKQVWSE</sequence>
<organism evidence="1 2">
    <name type="scientific">Flavivirga spongiicola</name>
    <dbReference type="NCBI Taxonomy" id="421621"/>
    <lineage>
        <taxon>Bacteria</taxon>
        <taxon>Pseudomonadati</taxon>
        <taxon>Bacteroidota</taxon>
        <taxon>Flavobacteriia</taxon>
        <taxon>Flavobacteriales</taxon>
        <taxon>Flavobacteriaceae</taxon>
        <taxon>Flavivirga</taxon>
    </lineage>
</organism>
<proteinExistence type="predicted"/>
<dbReference type="PANTHER" id="PTHR35532:SF5">
    <property type="entry name" value="CARBOHYDRATE-BINDING DOMAIN-CONTAINING PROTEIN"/>
    <property type="match status" value="1"/>
</dbReference>
<reference evidence="1 2" key="1">
    <citation type="submission" date="2022-09" db="EMBL/GenBank/DDBJ databases">
        <title>Genome sequencing of Flavivirga sp. MEBiC05379.</title>
        <authorList>
            <person name="Oh H.-M."/>
            <person name="Kwon K.K."/>
            <person name="Park M.J."/>
            <person name="Yang S.-H."/>
        </authorList>
    </citation>
    <scope>NUCLEOTIDE SEQUENCE [LARGE SCALE GENOMIC DNA]</scope>
    <source>
        <strain evidence="1 2">MEBiC05379</strain>
    </source>
</reference>
<gene>
    <name evidence="1" type="ORF">N1F79_01885</name>
</gene>
<accession>A0ABU7XN87</accession>
<evidence type="ECO:0000313" key="1">
    <source>
        <dbReference type="EMBL" id="MEF3831866.1"/>
    </source>
</evidence>
<dbReference type="EMBL" id="JAODOP010000001">
    <property type="protein sequence ID" value="MEF3831866.1"/>
    <property type="molecule type" value="Genomic_DNA"/>
</dbReference>
<dbReference type="Gene3D" id="2.60.120.260">
    <property type="entry name" value="Galactose-binding domain-like"/>
    <property type="match status" value="2"/>
</dbReference>